<keyword evidence="2" id="KW-0285">Flavoprotein</keyword>
<evidence type="ECO:0000256" key="4">
    <source>
        <dbReference type="ARBA" id="ARBA00023002"/>
    </source>
</evidence>
<dbReference type="InterPro" id="IPR036188">
    <property type="entry name" value="FAD/NAD-bd_sf"/>
</dbReference>
<dbReference type="RefSeq" id="WP_073448679.1">
    <property type="nucleotide sequence ID" value="NZ_FRBK01000023.1"/>
</dbReference>
<proteinExistence type="predicted"/>
<dbReference type="GO" id="GO:0071949">
    <property type="term" value="F:FAD binding"/>
    <property type="evidence" value="ECO:0007669"/>
    <property type="project" value="InterPro"/>
</dbReference>
<keyword evidence="4" id="KW-0560">Oxidoreductase</keyword>
<evidence type="ECO:0000259" key="5">
    <source>
        <dbReference type="Pfam" id="PF01494"/>
    </source>
</evidence>
<comment type="caution">
    <text evidence="6">The sequence shown here is derived from an EMBL/GenBank/DDBJ whole genome shotgun (WGS) entry which is preliminary data.</text>
</comment>
<organism evidence="6 7">
    <name type="scientific">Streptomyces yunnanensis</name>
    <dbReference type="NCBI Taxonomy" id="156453"/>
    <lineage>
        <taxon>Bacteria</taxon>
        <taxon>Bacillati</taxon>
        <taxon>Actinomycetota</taxon>
        <taxon>Actinomycetes</taxon>
        <taxon>Kitasatosporales</taxon>
        <taxon>Streptomycetaceae</taxon>
        <taxon>Streptomyces</taxon>
    </lineage>
</organism>
<dbReference type="PANTHER" id="PTHR46496:SF1">
    <property type="entry name" value="ZEAXANTHIN EPOXIDASE, CHLOROPLASTIC"/>
    <property type="match status" value="1"/>
</dbReference>
<accession>A0A9X8QZ61</accession>
<protein>
    <submittedName>
        <fullName evidence="6">FAD binding domain-containing protein</fullName>
    </submittedName>
</protein>
<evidence type="ECO:0000313" key="6">
    <source>
        <dbReference type="EMBL" id="SHN19579.1"/>
    </source>
</evidence>
<sequence length="234" mass="25709">MRGADGFNSTIRRQVAVADDPRPGNYMCWLATVPFGHPRMTKGYAAHYWGRGQRFGLADIGHGRAYWWGTKNIPAGASGSRRLGKEQIAGLFAGWADEVQEAIRGTPEDTIVSITAQDRPFLQRWGTGRMTLLGDAAHPMLVSLGQGAALAIEDAVVLAEHLKEATELPSALRGYEDQRRPRTEALVAAARALSETEQLEGPFASRMRDLYFRFAPLSKFTSQNEAVLTWPPLG</sequence>
<dbReference type="Pfam" id="PF01494">
    <property type="entry name" value="FAD_binding_3"/>
    <property type="match status" value="1"/>
</dbReference>
<dbReference type="Gene3D" id="3.50.50.60">
    <property type="entry name" value="FAD/NAD(P)-binding domain"/>
    <property type="match status" value="1"/>
</dbReference>
<evidence type="ECO:0000313" key="7">
    <source>
        <dbReference type="Proteomes" id="UP000184388"/>
    </source>
</evidence>
<dbReference type="GO" id="GO:0016491">
    <property type="term" value="F:oxidoreductase activity"/>
    <property type="evidence" value="ECO:0007669"/>
    <property type="project" value="UniProtKB-KW"/>
</dbReference>
<comment type="cofactor">
    <cofactor evidence="1">
        <name>FAD</name>
        <dbReference type="ChEBI" id="CHEBI:57692"/>
    </cofactor>
</comment>
<name>A0A9X8QZ61_9ACTN</name>
<dbReference type="AlphaFoldDB" id="A0A9X8QZ61"/>
<reference evidence="7" key="1">
    <citation type="submission" date="2016-11" db="EMBL/GenBank/DDBJ databases">
        <authorList>
            <person name="Jaros S."/>
            <person name="Januszkiewicz K."/>
            <person name="Wedrychowicz H."/>
        </authorList>
    </citation>
    <scope>NUCLEOTIDE SEQUENCE [LARGE SCALE GENOMIC DNA]</scope>
    <source>
        <strain evidence="7">CGMCC 4.3555</strain>
    </source>
</reference>
<gene>
    <name evidence="6" type="ORF">SAMN05216268_12372</name>
</gene>
<evidence type="ECO:0000256" key="2">
    <source>
        <dbReference type="ARBA" id="ARBA00022630"/>
    </source>
</evidence>
<dbReference type="Proteomes" id="UP000184388">
    <property type="component" value="Unassembled WGS sequence"/>
</dbReference>
<evidence type="ECO:0000256" key="1">
    <source>
        <dbReference type="ARBA" id="ARBA00001974"/>
    </source>
</evidence>
<dbReference type="InterPro" id="IPR002938">
    <property type="entry name" value="FAD-bd"/>
</dbReference>
<dbReference type="SUPFAM" id="SSF51905">
    <property type="entry name" value="FAD/NAD(P)-binding domain"/>
    <property type="match status" value="1"/>
</dbReference>
<evidence type="ECO:0000256" key="3">
    <source>
        <dbReference type="ARBA" id="ARBA00022827"/>
    </source>
</evidence>
<dbReference type="EMBL" id="FRBK01000023">
    <property type="protein sequence ID" value="SHN19579.1"/>
    <property type="molecule type" value="Genomic_DNA"/>
</dbReference>
<dbReference type="PANTHER" id="PTHR46496">
    <property type="match status" value="1"/>
</dbReference>
<keyword evidence="3" id="KW-0274">FAD</keyword>
<feature type="domain" description="FAD-binding" evidence="5">
    <location>
        <begin position="3"/>
        <end position="189"/>
    </location>
</feature>